<accession>A0ABR6YQ18</accession>
<keyword evidence="2" id="KW-0966">Cell projection</keyword>
<evidence type="ECO:0000313" key="3">
    <source>
        <dbReference type="Proteomes" id="UP000613113"/>
    </source>
</evidence>
<dbReference type="Pfam" id="PF02120">
    <property type="entry name" value="Flg_hook"/>
    <property type="match status" value="1"/>
</dbReference>
<organism evidence="2 3">
    <name type="scientific">Undibacterium griseum</name>
    <dbReference type="NCBI Taxonomy" id="2762295"/>
    <lineage>
        <taxon>Bacteria</taxon>
        <taxon>Pseudomonadati</taxon>
        <taxon>Pseudomonadota</taxon>
        <taxon>Betaproteobacteria</taxon>
        <taxon>Burkholderiales</taxon>
        <taxon>Oxalobacteraceae</taxon>
        <taxon>Undibacterium</taxon>
    </lineage>
</organism>
<reference evidence="2 3" key="1">
    <citation type="submission" date="2020-08" db="EMBL/GenBank/DDBJ databases">
        <title>Novel species isolated from subtropical streams in China.</title>
        <authorList>
            <person name="Lu H."/>
        </authorList>
    </citation>
    <scope>NUCLEOTIDE SEQUENCE [LARGE SCALE GENOMIC DNA]</scope>
    <source>
        <strain evidence="2 3">FT31W</strain>
    </source>
</reference>
<dbReference type="EMBL" id="JACOGC010000005">
    <property type="protein sequence ID" value="MBC3885991.1"/>
    <property type="molecule type" value="Genomic_DNA"/>
</dbReference>
<keyword evidence="3" id="KW-1185">Reference proteome</keyword>
<evidence type="ECO:0000313" key="2">
    <source>
        <dbReference type="EMBL" id="MBC3885991.1"/>
    </source>
</evidence>
<proteinExistence type="predicted"/>
<protein>
    <submittedName>
        <fullName evidence="2">Flagellar hook-length control protein FliK</fullName>
    </submittedName>
</protein>
<dbReference type="RefSeq" id="WP_186863557.1">
    <property type="nucleotide sequence ID" value="NZ_JACOGC010000005.1"/>
</dbReference>
<keyword evidence="2" id="KW-0282">Flagellum</keyword>
<dbReference type="Gene3D" id="3.30.750.140">
    <property type="match status" value="1"/>
</dbReference>
<evidence type="ECO:0000259" key="1">
    <source>
        <dbReference type="Pfam" id="PF02120"/>
    </source>
</evidence>
<name>A0ABR6YQ18_9BURK</name>
<sequence length="372" mass="40165">MPYRLDNALRPNINIEAPAAIQGLAPIKQEVASKLAQLVVGQQLTGKILSQASPGTFNINLAGANIQLSLPDGLREGDLVQLRVLSNQPQLTFALESKASPPSQLTTPATLNAAENLSVPEKLSASTSIQSGSLHPSTLPSAQFATGSSVIALSDISKLINLIDQQKNPLLQQNGIIAKTPVLNSPDDLKSISKTAHLLQQQITRSGLFYESHLTEWAEGKRNLNDLQLEPQSQLNTLSAEQTANTNAISSNKELTQLIQQQLHTLENQSVQWHGEIFPGQVMDWVIKRDNPHQAKYGSQEEPLPQWSSVVQFNLPVLGAVSATITLRGQHINFALQAESPETAHLLTQHTTDLASSMSAAGAVVDGIQIKR</sequence>
<dbReference type="InterPro" id="IPR038610">
    <property type="entry name" value="FliK-like_C_sf"/>
</dbReference>
<gene>
    <name evidence="2" type="ORF">H8K27_12685</name>
</gene>
<comment type="caution">
    <text evidence="2">The sequence shown here is derived from an EMBL/GenBank/DDBJ whole genome shotgun (WGS) entry which is preliminary data.</text>
</comment>
<dbReference type="InterPro" id="IPR021136">
    <property type="entry name" value="Flagellar_hook_control-like_C"/>
</dbReference>
<feature type="domain" description="Flagellar hook-length control protein-like C-terminal" evidence="1">
    <location>
        <begin position="299"/>
        <end position="371"/>
    </location>
</feature>
<dbReference type="Proteomes" id="UP000613113">
    <property type="component" value="Unassembled WGS sequence"/>
</dbReference>
<keyword evidence="2" id="KW-0969">Cilium</keyword>